<feature type="compositionally biased region" description="Basic and acidic residues" evidence="1">
    <location>
        <begin position="1"/>
        <end position="11"/>
    </location>
</feature>
<dbReference type="Proteomes" id="UP001497472">
    <property type="component" value="Unassembled WGS sequence"/>
</dbReference>
<keyword evidence="2" id="KW-1133">Transmembrane helix</keyword>
<keyword evidence="4" id="KW-1185">Reference proteome</keyword>
<protein>
    <submittedName>
        <fullName evidence="3">Uncharacterized protein</fullName>
    </submittedName>
</protein>
<gene>
    <name evidence="3" type="ORF">LNINA_LOCUS942</name>
</gene>
<feature type="transmembrane region" description="Helical" evidence="2">
    <location>
        <begin position="78"/>
        <end position="102"/>
    </location>
</feature>
<name>A0AAV1IYU9_9NEOP</name>
<evidence type="ECO:0000313" key="4">
    <source>
        <dbReference type="Proteomes" id="UP001497472"/>
    </source>
</evidence>
<keyword evidence="2" id="KW-0472">Membrane</keyword>
<proteinExistence type="predicted"/>
<dbReference type="EMBL" id="CAVLEF010000002">
    <property type="protein sequence ID" value="CAK1540922.1"/>
    <property type="molecule type" value="Genomic_DNA"/>
</dbReference>
<sequence length="106" mass="12243">MASTTRLDKASTARSPMRQASRKTCETARNGRGTFVRLYRELFKMTSHRRRHPEFMAAIDDVWHRGVYRQHVKCAEGVLLRIKAAIFLIDTSIALIILYSLATEFE</sequence>
<evidence type="ECO:0000256" key="2">
    <source>
        <dbReference type="SAM" id="Phobius"/>
    </source>
</evidence>
<evidence type="ECO:0000256" key="1">
    <source>
        <dbReference type="SAM" id="MobiDB-lite"/>
    </source>
</evidence>
<organism evidence="3 4">
    <name type="scientific">Leptosia nina</name>
    <dbReference type="NCBI Taxonomy" id="320188"/>
    <lineage>
        <taxon>Eukaryota</taxon>
        <taxon>Metazoa</taxon>
        <taxon>Ecdysozoa</taxon>
        <taxon>Arthropoda</taxon>
        <taxon>Hexapoda</taxon>
        <taxon>Insecta</taxon>
        <taxon>Pterygota</taxon>
        <taxon>Neoptera</taxon>
        <taxon>Endopterygota</taxon>
        <taxon>Lepidoptera</taxon>
        <taxon>Glossata</taxon>
        <taxon>Ditrysia</taxon>
        <taxon>Papilionoidea</taxon>
        <taxon>Pieridae</taxon>
        <taxon>Pierinae</taxon>
        <taxon>Leptosia</taxon>
    </lineage>
</organism>
<accession>A0AAV1IYU9</accession>
<keyword evidence="2" id="KW-0812">Transmembrane</keyword>
<comment type="caution">
    <text evidence="3">The sequence shown here is derived from an EMBL/GenBank/DDBJ whole genome shotgun (WGS) entry which is preliminary data.</text>
</comment>
<feature type="region of interest" description="Disordered" evidence="1">
    <location>
        <begin position="1"/>
        <end position="26"/>
    </location>
</feature>
<reference evidence="3 4" key="1">
    <citation type="submission" date="2023-11" db="EMBL/GenBank/DDBJ databases">
        <authorList>
            <person name="Okamura Y."/>
        </authorList>
    </citation>
    <scope>NUCLEOTIDE SEQUENCE [LARGE SCALE GENOMIC DNA]</scope>
</reference>
<evidence type="ECO:0000313" key="3">
    <source>
        <dbReference type="EMBL" id="CAK1540922.1"/>
    </source>
</evidence>
<dbReference type="AlphaFoldDB" id="A0AAV1IYU9"/>